<keyword evidence="7 8" id="KW-0472">Membrane</keyword>
<dbReference type="PANTHER" id="PTHR43848:SF2">
    <property type="entry name" value="PUTRESCINE TRANSPORT SYSTEM PERMEASE PROTEIN POTI"/>
    <property type="match status" value="1"/>
</dbReference>
<evidence type="ECO:0000256" key="7">
    <source>
        <dbReference type="ARBA" id="ARBA00023136"/>
    </source>
</evidence>
<dbReference type="EMBL" id="BSPC01000005">
    <property type="protein sequence ID" value="GLS17677.1"/>
    <property type="molecule type" value="Genomic_DNA"/>
</dbReference>
<comment type="subcellular location">
    <subcellularLocation>
        <location evidence="1 8">Cell membrane</location>
        <topology evidence="1 8">Multi-pass membrane protein</topology>
    </subcellularLocation>
</comment>
<keyword evidence="6 8" id="KW-1133">Transmembrane helix</keyword>
<evidence type="ECO:0000256" key="2">
    <source>
        <dbReference type="ARBA" id="ARBA00007069"/>
    </source>
</evidence>
<reference evidence="11" key="1">
    <citation type="journal article" date="2019" name="Int. J. Syst. Evol. Microbiol.">
        <title>The Global Catalogue of Microorganisms (GCM) 10K type strain sequencing project: providing services to taxonomists for standard genome sequencing and annotation.</title>
        <authorList>
            <consortium name="The Broad Institute Genomics Platform"/>
            <consortium name="The Broad Institute Genome Sequencing Center for Infectious Disease"/>
            <person name="Wu L."/>
            <person name="Ma J."/>
        </authorList>
    </citation>
    <scope>NUCLEOTIDE SEQUENCE [LARGE SCALE GENOMIC DNA]</scope>
    <source>
        <strain evidence="11">NBRC 101365</strain>
    </source>
</reference>
<sequence length="271" mass="29070">MKPLYPGRNRASLYALVFFAFLLLPLVVMGGAALNDSAFPAIIPWKGFTGHWFEVLFADAKLWAAALHTLVVALVVVALAVPIGAAGAILVNGIHPRFRAPLYGLMIAPILMPGAVIGIATFLFWSEFGIGAGLHLSVLGQVSFIASYAMLLVLARLQSFDPALQEAALDLGASHVRVIRRVLIPHLRPALIAAALLGFFQSVENFNVTLFTAGGSHTLTTYIYSRTRTGIDPSINALALILIGIVLAGLTGYEARRRYLRRRAGQERAGG</sequence>
<evidence type="ECO:0000256" key="5">
    <source>
        <dbReference type="ARBA" id="ARBA00022692"/>
    </source>
</evidence>
<evidence type="ECO:0000313" key="10">
    <source>
        <dbReference type="EMBL" id="GLS17677.1"/>
    </source>
</evidence>
<feature type="transmembrane region" description="Helical" evidence="8">
    <location>
        <begin position="190"/>
        <end position="214"/>
    </location>
</feature>
<evidence type="ECO:0000256" key="4">
    <source>
        <dbReference type="ARBA" id="ARBA00022475"/>
    </source>
</evidence>
<feature type="transmembrane region" description="Helical" evidence="8">
    <location>
        <begin position="62"/>
        <end position="90"/>
    </location>
</feature>
<dbReference type="PANTHER" id="PTHR43848">
    <property type="entry name" value="PUTRESCINE TRANSPORT SYSTEM PERMEASE PROTEIN POTI"/>
    <property type="match status" value="1"/>
</dbReference>
<protein>
    <recommendedName>
        <fullName evidence="9">ABC transmembrane type-1 domain-containing protein</fullName>
    </recommendedName>
</protein>
<keyword evidence="5 8" id="KW-0812">Transmembrane</keyword>
<dbReference type="Pfam" id="PF00528">
    <property type="entry name" value="BPD_transp_1"/>
    <property type="match status" value="1"/>
</dbReference>
<comment type="similarity">
    <text evidence="2">Belongs to the binding-protein-dependent transport system permease family. CysTW subfamily.</text>
</comment>
<feature type="transmembrane region" description="Helical" evidence="8">
    <location>
        <begin position="234"/>
        <end position="253"/>
    </location>
</feature>
<feature type="domain" description="ABC transmembrane type-1" evidence="9">
    <location>
        <begin position="66"/>
        <end position="251"/>
    </location>
</feature>
<dbReference type="Gene3D" id="1.10.3720.10">
    <property type="entry name" value="MetI-like"/>
    <property type="match status" value="1"/>
</dbReference>
<evidence type="ECO:0000259" key="9">
    <source>
        <dbReference type="PROSITE" id="PS50928"/>
    </source>
</evidence>
<evidence type="ECO:0000313" key="11">
    <source>
        <dbReference type="Proteomes" id="UP001156882"/>
    </source>
</evidence>
<proteinExistence type="inferred from homology"/>
<keyword evidence="4" id="KW-1003">Cell membrane</keyword>
<dbReference type="InterPro" id="IPR035906">
    <property type="entry name" value="MetI-like_sf"/>
</dbReference>
<evidence type="ECO:0000256" key="8">
    <source>
        <dbReference type="RuleBase" id="RU363032"/>
    </source>
</evidence>
<dbReference type="RefSeq" id="WP_284310483.1">
    <property type="nucleotide sequence ID" value="NZ_BSPC01000005.1"/>
</dbReference>
<keyword evidence="11" id="KW-1185">Reference proteome</keyword>
<feature type="transmembrane region" description="Helical" evidence="8">
    <location>
        <begin position="12"/>
        <end position="34"/>
    </location>
</feature>
<accession>A0ABQ6CDC3</accession>
<dbReference type="InterPro" id="IPR051789">
    <property type="entry name" value="Bact_Polyamine_Transport"/>
</dbReference>
<organism evidence="10 11">
    <name type="scientific">Labrys miyagiensis</name>
    <dbReference type="NCBI Taxonomy" id="346912"/>
    <lineage>
        <taxon>Bacteria</taxon>
        <taxon>Pseudomonadati</taxon>
        <taxon>Pseudomonadota</taxon>
        <taxon>Alphaproteobacteria</taxon>
        <taxon>Hyphomicrobiales</taxon>
        <taxon>Xanthobacteraceae</taxon>
        <taxon>Labrys</taxon>
    </lineage>
</organism>
<evidence type="ECO:0000256" key="6">
    <source>
        <dbReference type="ARBA" id="ARBA00022989"/>
    </source>
</evidence>
<feature type="transmembrane region" description="Helical" evidence="8">
    <location>
        <begin position="132"/>
        <end position="155"/>
    </location>
</feature>
<comment type="caution">
    <text evidence="10">The sequence shown here is derived from an EMBL/GenBank/DDBJ whole genome shotgun (WGS) entry which is preliminary data.</text>
</comment>
<dbReference type="CDD" id="cd06261">
    <property type="entry name" value="TM_PBP2"/>
    <property type="match status" value="1"/>
</dbReference>
<feature type="transmembrane region" description="Helical" evidence="8">
    <location>
        <begin position="102"/>
        <end position="126"/>
    </location>
</feature>
<keyword evidence="3 8" id="KW-0813">Transport</keyword>
<dbReference type="Proteomes" id="UP001156882">
    <property type="component" value="Unassembled WGS sequence"/>
</dbReference>
<dbReference type="InterPro" id="IPR000515">
    <property type="entry name" value="MetI-like"/>
</dbReference>
<gene>
    <name evidence="10" type="ORF">GCM10007874_06920</name>
</gene>
<name>A0ABQ6CDC3_9HYPH</name>
<evidence type="ECO:0000256" key="3">
    <source>
        <dbReference type="ARBA" id="ARBA00022448"/>
    </source>
</evidence>
<dbReference type="PROSITE" id="PS50928">
    <property type="entry name" value="ABC_TM1"/>
    <property type="match status" value="1"/>
</dbReference>
<evidence type="ECO:0000256" key="1">
    <source>
        <dbReference type="ARBA" id="ARBA00004651"/>
    </source>
</evidence>
<dbReference type="SUPFAM" id="SSF161098">
    <property type="entry name" value="MetI-like"/>
    <property type="match status" value="1"/>
</dbReference>